<keyword evidence="3" id="KW-1185">Reference proteome</keyword>
<evidence type="ECO:0000313" key="3">
    <source>
        <dbReference type="Proteomes" id="UP000612055"/>
    </source>
</evidence>
<comment type="caution">
    <text evidence="2">The sequence shown here is derived from an EMBL/GenBank/DDBJ whole genome shotgun (WGS) entry which is preliminary data.</text>
</comment>
<gene>
    <name evidence="2" type="ORF">HYH03_007226</name>
</gene>
<feature type="compositionally biased region" description="Low complexity" evidence="1">
    <location>
        <begin position="135"/>
        <end position="145"/>
    </location>
</feature>
<dbReference type="EMBL" id="JAEHOE010000029">
    <property type="protein sequence ID" value="KAG2494712.1"/>
    <property type="molecule type" value="Genomic_DNA"/>
</dbReference>
<feature type="region of interest" description="Disordered" evidence="1">
    <location>
        <begin position="1021"/>
        <end position="1042"/>
    </location>
</feature>
<feature type="compositionally biased region" description="Gly residues" evidence="1">
    <location>
        <begin position="220"/>
        <end position="242"/>
    </location>
</feature>
<feature type="compositionally biased region" description="Gly residues" evidence="1">
    <location>
        <begin position="1033"/>
        <end position="1042"/>
    </location>
</feature>
<feature type="compositionally biased region" description="Basic and acidic residues" evidence="1">
    <location>
        <begin position="914"/>
        <end position="925"/>
    </location>
</feature>
<feature type="compositionally biased region" description="Low complexity" evidence="1">
    <location>
        <begin position="382"/>
        <end position="392"/>
    </location>
</feature>
<feature type="region of interest" description="Disordered" evidence="1">
    <location>
        <begin position="655"/>
        <end position="804"/>
    </location>
</feature>
<feature type="region of interest" description="Disordered" evidence="1">
    <location>
        <begin position="60"/>
        <end position="246"/>
    </location>
</feature>
<feature type="compositionally biased region" description="Polar residues" evidence="1">
    <location>
        <begin position="705"/>
        <end position="723"/>
    </location>
</feature>
<protein>
    <submittedName>
        <fullName evidence="2">Uncharacterized protein</fullName>
    </submittedName>
</protein>
<evidence type="ECO:0000256" key="1">
    <source>
        <dbReference type="SAM" id="MobiDB-lite"/>
    </source>
</evidence>
<feature type="compositionally biased region" description="Gly residues" evidence="1">
    <location>
        <begin position="793"/>
        <end position="802"/>
    </location>
</feature>
<name>A0A836C088_9CHLO</name>
<feature type="compositionally biased region" description="Low complexity" evidence="1">
    <location>
        <begin position="783"/>
        <end position="792"/>
    </location>
</feature>
<reference evidence="2" key="1">
    <citation type="journal article" date="2020" name="bioRxiv">
        <title>Comparative genomics of Chlamydomonas.</title>
        <authorList>
            <person name="Craig R.J."/>
            <person name="Hasan A.R."/>
            <person name="Ness R.W."/>
            <person name="Keightley P.D."/>
        </authorList>
    </citation>
    <scope>NUCLEOTIDE SEQUENCE</scope>
    <source>
        <strain evidence="2">CCAP 11/70</strain>
    </source>
</reference>
<organism evidence="2 3">
    <name type="scientific">Edaphochlamys debaryana</name>
    <dbReference type="NCBI Taxonomy" id="47281"/>
    <lineage>
        <taxon>Eukaryota</taxon>
        <taxon>Viridiplantae</taxon>
        <taxon>Chlorophyta</taxon>
        <taxon>core chlorophytes</taxon>
        <taxon>Chlorophyceae</taxon>
        <taxon>CS clade</taxon>
        <taxon>Chlamydomonadales</taxon>
        <taxon>Chlamydomonadales incertae sedis</taxon>
        <taxon>Edaphochlamys</taxon>
    </lineage>
</organism>
<feature type="compositionally biased region" description="Gly residues" evidence="1">
    <location>
        <begin position="768"/>
        <end position="782"/>
    </location>
</feature>
<feature type="compositionally biased region" description="Gly residues" evidence="1">
    <location>
        <begin position="975"/>
        <end position="991"/>
    </location>
</feature>
<feature type="compositionally biased region" description="Low complexity" evidence="1">
    <location>
        <begin position="691"/>
        <end position="700"/>
    </location>
</feature>
<feature type="compositionally biased region" description="Gly residues" evidence="1">
    <location>
        <begin position="366"/>
        <end position="376"/>
    </location>
</feature>
<dbReference type="Proteomes" id="UP000612055">
    <property type="component" value="Unassembled WGS sequence"/>
</dbReference>
<feature type="region of interest" description="Disordered" evidence="1">
    <location>
        <begin position="907"/>
        <end position="927"/>
    </location>
</feature>
<feature type="compositionally biased region" description="Gly residues" evidence="1">
    <location>
        <begin position="146"/>
        <end position="174"/>
    </location>
</feature>
<feature type="compositionally biased region" description="Low complexity" evidence="1">
    <location>
        <begin position="674"/>
        <end position="684"/>
    </location>
</feature>
<feature type="compositionally biased region" description="Low complexity" evidence="1">
    <location>
        <begin position="655"/>
        <end position="664"/>
    </location>
</feature>
<dbReference type="AlphaFoldDB" id="A0A836C088"/>
<feature type="region of interest" description="Disordered" evidence="1">
    <location>
        <begin position="961"/>
        <end position="997"/>
    </location>
</feature>
<evidence type="ECO:0000313" key="2">
    <source>
        <dbReference type="EMBL" id="KAG2494712.1"/>
    </source>
</evidence>
<proteinExistence type="predicted"/>
<feature type="compositionally biased region" description="Gly residues" evidence="1">
    <location>
        <begin position="737"/>
        <end position="750"/>
    </location>
</feature>
<sequence length="1042" mass="101610">MGSRRTRPLLDAGGGTPGRSPARRSASVGRRVQEVAELASVVQELSSKGRVIQSISSALHDPIPGFQSRHVDHTHHTHHSQQREPNGGPSVSAAPGPARAEVGADRGARGGSSAAAIYRSLGGAGPPPGPGSGGHAARPGSASGHRSGGVGGGSTGPHGGGSAAGGGGGGGGSTKGVSGRSILGGIETLTSKLELLDRLTPKKTSPRPDYNGSSYEPTGGRRGTGGGSAYGPGATGGGGGGPNFRDLLAAANAGLLQSQVQQDTVLGGRDQRPSVPGPAPGPTAPASHGLAYSAAALRAPSGGGATGFGGAAGGGAGVGSQAGVAAATAELAASMILQNRRRTSEDLAAADRVLQSLHAEIRGAAGAAGMGGGGDAYRGDAARNASATARGEPPGREGPGAAANQGSYRSGGGLNGALALAPAPAAEGSLTEYTRRRGNNGAGGMLSSFLASLGEAVPPPQTPVTSNPGGPDPTPARPVVAPEPSHRERETAVASASYRAPPPPQQQSPYELPTYERSYERYSAGADNGGAGSRPVSGQASSGAPLVRAIEASAGGASSALLSVGGVAALTTQLGPKLSEVQRLTQHITRGFGLEPESSGGSLGGAGGGGGGWSGGGGVVTAAAAAAGPARYGTGAGLAQSAARGLQPALTAAANTAAGSSLTLGRERSGANGRGDASASVSGSSAGGGQAPQRPQQRSGLVGDNGSTNGYPSTAVQRPSSALNADLDSRRHSSSNGGVGGEPLGVGLAGSSGPLFQAPGGENARLGSGLGLGLGPGPGSSGPGPVAGSAGAVAGGGSGAAGGQEAEGLHMRLLREQRRKEAAWRDEAEAAGAAAAAGRARAQAADQQESYDALWTKYLATRERLEVLEEQVQRVAVEGCRGCGANRDAAQRASDAAANAAAQLREVQSQMQEARTREEALRRQLDAASSAASDKAAAGTQLQMNLLQDLLELAAAAADASSVPGLTSGRSPRQGSGGGAGGRNSHSGGGAASASAGDVDGMLTVLQERLREQAELARRQRELLETAQDQAGTGLGGQGSWQ</sequence>
<feature type="region of interest" description="Disordered" evidence="1">
    <location>
        <begin position="260"/>
        <end position="288"/>
    </location>
</feature>
<feature type="region of interest" description="Disordered" evidence="1">
    <location>
        <begin position="1"/>
        <end position="29"/>
    </location>
</feature>
<accession>A0A836C088</accession>
<feature type="compositionally biased region" description="Low complexity" evidence="1">
    <location>
        <begin position="416"/>
        <end position="426"/>
    </location>
</feature>
<feature type="region of interest" description="Disordered" evidence="1">
    <location>
        <begin position="366"/>
        <end position="542"/>
    </location>
</feature>